<evidence type="ECO:0000256" key="4">
    <source>
        <dbReference type="ARBA" id="ARBA00022853"/>
    </source>
</evidence>
<feature type="region of interest" description="Disordered" evidence="6">
    <location>
        <begin position="568"/>
        <end position="650"/>
    </location>
</feature>
<dbReference type="GO" id="GO:0070210">
    <property type="term" value="C:Rpd3L-Expanded complex"/>
    <property type="evidence" value="ECO:0007669"/>
    <property type="project" value="TreeGrafter"/>
</dbReference>
<feature type="compositionally biased region" description="Polar residues" evidence="6">
    <location>
        <begin position="905"/>
        <end position="914"/>
    </location>
</feature>
<dbReference type="GO" id="GO:0006325">
    <property type="term" value="P:chromatin organization"/>
    <property type="evidence" value="ECO:0007669"/>
    <property type="project" value="UniProtKB-KW"/>
</dbReference>
<evidence type="ECO:0000256" key="6">
    <source>
        <dbReference type="SAM" id="MobiDB-lite"/>
    </source>
</evidence>
<feature type="region of interest" description="Disordered" evidence="6">
    <location>
        <begin position="1059"/>
        <end position="1132"/>
    </location>
</feature>
<dbReference type="OrthoDB" id="79252at2759"/>
<feature type="compositionally biased region" description="Basic and acidic residues" evidence="6">
    <location>
        <begin position="885"/>
        <end position="898"/>
    </location>
</feature>
<evidence type="ECO:0000256" key="1">
    <source>
        <dbReference type="ARBA" id="ARBA00022723"/>
    </source>
</evidence>
<feature type="compositionally biased region" description="Basic residues" evidence="6">
    <location>
        <begin position="591"/>
        <end position="602"/>
    </location>
</feature>
<dbReference type="InterPro" id="IPR001965">
    <property type="entry name" value="Znf_PHD"/>
</dbReference>
<evidence type="ECO:0000256" key="2">
    <source>
        <dbReference type="ARBA" id="ARBA00022771"/>
    </source>
</evidence>
<feature type="domain" description="PHD-type" evidence="7">
    <location>
        <begin position="52"/>
        <end position="100"/>
    </location>
</feature>
<dbReference type="InterPro" id="IPR011011">
    <property type="entry name" value="Znf_FYVE_PHD"/>
</dbReference>
<dbReference type="InterPro" id="IPR013083">
    <property type="entry name" value="Znf_RING/FYVE/PHD"/>
</dbReference>
<feature type="region of interest" description="Disordered" evidence="6">
    <location>
        <begin position="26"/>
        <end position="45"/>
    </location>
</feature>
<evidence type="ECO:0000259" key="7">
    <source>
        <dbReference type="PROSITE" id="PS50016"/>
    </source>
</evidence>
<dbReference type="InParanoid" id="A0A165DLV8"/>
<protein>
    <recommendedName>
        <fullName evidence="7">PHD-type domain-containing protein</fullName>
    </recommendedName>
</protein>
<sequence length="1281" mass="139010">MGSDATEAALGLLGLNHAFDPIPTVPLKRKQPSSSPSTRITDADQASASSDSISCICGFAYDDGFSIGCDSCSRWCHAACFGIVESEVPDEWQCWVCSPRPIDRDRAVRLQKARQRIILQAEAEKKRRVSPGVERRVRKVSGLGVDGSGPSKRKRRPSIHVNVHQTAEDEHIDIDEPSAYSYLPIEKDFVPERETRDKLRRLASQWRGVTAIDPTSSSSTSPITTPATFGPDSLPSTPHITLRPLSKSSYHPFLSIHTDPSIRPPAYAAHASRPIASSDIITPFISTITPSSAYLSDPLNSYAHLSMPKPFVHLLGPPLDLALDARLAGNQARFVRNGCRPNAVLRPMICSRSKSHSDHRVPRDITPDEEDALTFGIFALRDLKANEEVVLGWEWDDGSVIHHLPALIDSPHIFPPHQLQHFRQQLTSMLHALSSTFTTCACGSKSRDCALMRMAEFIDQQTPPTPSPSPPSAFASEGESWNSAWERSRRPSESDEEREMSRRKRTDLGPLIGVERGFRTRERVMWSGGMTGVEMIPSPRDTHVPMLQEPTARGTHAGKHPDERAALGKADVASGTSNSSSRGEPLATSAPKRRMKDRKGKARAIEDDEGEMRSERSTIASHRQHLTPPASSPEPMSSGSESEDKLPPKMRKGWIHKSYEALRDAHLKDRADMPIGAIPSSSGKLQEGAERMNVDEHAFDPKEMPPPPVPQSQSLHAVHTSPLPSSLSFPQKLVNDGQLSPSIPFSKLSLLSPVIPGPSSYFAAHRRTASPPEHSRLHTVESVLSQGNLAEAQSERTHEDVAHSEESASPTHVTYSPSSESRALSTPAFEPKRTPAALSPEMFTTPLSRSDMASDRVAEAQNVAMTRADVRASPPRESSSSKSASHADESTPHAEDAATLHPQAQDVNMSSTEGMQPPPPPSSTPPPAAPPPPPKVKMSLKDFAAMRKRKRQEDEMAKAAASPVASVVPLDNAGSLQPVVAPPQHGEESMSHVDASTAESAFKAVSEHVPSVPVPGECLQEQDSDRLVGTQTVLVQPDHPHPSMEAKIELLEAAVPNPADSLLPHIPELPSASPASSLRKEAAPSEANSSTGKTPKLFPRLCSPQTPPLNSSTPFRKSSPVRPVDRQVSQEDGEIVSLPALPKAPRQYSPPTHPRSFNGIVAPYVNLNGIGPPHVNLNGIVSPHVNLPSAPIRRPLYPAPHRAVQNTSLPSRPLPSGPRALRALNFPSYPTPPPVNRLPVGSIPRGPSADRERMDWDRDRGWAGSSRGRGRGWSVSGGRIC</sequence>
<dbReference type="SUPFAM" id="SSF82199">
    <property type="entry name" value="SET domain"/>
    <property type="match status" value="1"/>
</dbReference>
<dbReference type="GeneID" id="63831544"/>
<keyword evidence="2 5" id="KW-0863">Zinc-finger</keyword>
<dbReference type="PROSITE" id="PS50016">
    <property type="entry name" value="ZF_PHD_2"/>
    <property type="match status" value="1"/>
</dbReference>
<dbReference type="GO" id="GO:0034967">
    <property type="term" value="C:Set3 complex"/>
    <property type="evidence" value="ECO:0007669"/>
    <property type="project" value="TreeGrafter"/>
</dbReference>
<dbReference type="InterPro" id="IPR019787">
    <property type="entry name" value="Znf_PHD-finger"/>
</dbReference>
<feature type="compositionally biased region" description="Pro residues" evidence="6">
    <location>
        <begin position="916"/>
        <end position="935"/>
    </location>
</feature>
<dbReference type="STRING" id="1314785.A0A165DLV8"/>
<feature type="compositionally biased region" description="Low complexity" evidence="6">
    <location>
        <begin position="212"/>
        <end position="228"/>
    </location>
</feature>
<dbReference type="Gene3D" id="3.30.40.10">
    <property type="entry name" value="Zinc/RING finger domain, C3HC4 (zinc finger)"/>
    <property type="match status" value="1"/>
</dbReference>
<organism evidence="8 9">
    <name type="scientific">Laetiporus sulphureus 93-53</name>
    <dbReference type="NCBI Taxonomy" id="1314785"/>
    <lineage>
        <taxon>Eukaryota</taxon>
        <taxon>Fungi</taxon>
        <taxon>Dikarya</taxon>
        <taxon>Basidiomycota</taxon>
        <taxon>Agaricomycotina</taxon>
        <taxon>Agaricomycetes</taxon>
        <taxon>Polyporales</taxon>
        <taxon>Laetiporus</taxon>
    </lineage>
</organism>
<gene>
    <name evidence="8" type="ORF">LAESUDRAFT_813759</name>
</gene>
<feature type="region of interest" description="Disordered" evidence="6">
    <location>
        <begin position="212"/>
        <end position="236"/>
    </location>
</feature>
<accession>A0A165DLV8</accession>
<dbReference type="GO" id="GO:0008270">
    <property type="term" value="F:zinc ion binding"/>
    <property type="evidence" value="ECO:0007669"/>
    <property type="project" value="UniProtKB-KW"/>
</dbReference>
<reference evidence="8 9" key="1">
    <citation type="journal article" date="2016" name="Mol. Biol. Evol.">
        <title>Comparative Genomics of Early-Diverging Mushroom-Forming Fungi Provides Insights into the Origins of Lignocellulose Decay Capabilities.</title>
        <authorList>
            <person name="Nagy L.G."/>
            <person name="Riley R."/>
            <person name="Tritt A."/>
            <person name="Adam C."/>
            <person name="Daum C."/>
            <person name="Floudas D."/>
            <person name="Sun H."/>
            <person name="Yadav J.S."/>
            <person name="Pangilinan J."/>
            <person name="Larsson K.H."/>
            <person name="Matsuura K."/>
            <person name="Barry K."/>
            <person name="Labutti K."/>
            <person name="Kuo R."/>
            <person name="Ohm R.A."/>
            <person name="Bhattacharya S.S."/>
            <person name="Shirouzu T."/>
            <person name="Yoshinaga Y."/>
            <person name="Martin F.M."/>
            <person name="Grigoriev I.V."/>
            <person name="Hibbett D.S."/>
        </authorList>
    </citation>
    <scope>NUCLEOTIDE SEQUENCE [LARGE SCALE GENOMIC DNA]</scope>
    <source>
        <strain evidence="8 9">93-53</strain>
    </source>
</reference>
<keyword evidence="1" id="KW-0479">Metal-binding</keyword>
<name>A0A165DLV8_9APHY</name>
<keyword evidence="3" id="KW-0862">Zinc</keyword>
<dbReference type="SUPFAM" id="SSF57903">
    <property type="entry name" value="FYVE/PHD zinc finger"/>
    <property type="match status" value="1"/>
</dbReference>
<evidence type="ECO:0000256" key="5">
    <source>
        <dbReference type="PROSITE-ProRule" id="PRU00146"/>
    </source>
</evidence>
<dbReference type="GO" id="GO:0006355">
    <property type="term" value="P:regulation of DNA-templated transcription"/>
    <property type="evidence" value="ECO:0007669"/>
    <property type="project" value="TreeGrafter"/>
</dbReference>
<dbReference type="Proteomes" id="UP000076871">
    <property type="component" value="Unassembled WGS sequence"/>
</dbReference>
<dbReference type="InterPro" id="IPR046341">
    <property type="entry name" value="SET_dom_sf"/>
</dbReference>
<evidence type="ECO:0000313" key="8">
    <source>
        <dbReference type="EMBL" id="KZT05167.1"/>
    </source>
</evidence>
<dbReference type="PANTHER" id="PTHR46462">
    <property type="entry name" value="UPSET, ISOFORM A"/>
    <property type="match status" value="1"/>
</dbReference>
<dbReference type="PANTHER" id="PTHR46462:SF3">
    <property type="entry name" value="UPSET, ISOFORM A"/>
    <property type="match status" value="1"/>
</dbReference>
<feature type="region of interest" description="Disordered" evidence="6">
    <location>
        <begin position="1230"/>
        <end position="1281"/>
    </location>
</feature>
<dbReference type="RefSeq" id="XP_040762907.1">
    <property type="nucleotide sequence ID" value="XM_040914517.1"/>
</dbReference>
<proteinExistence type="predicted"/>
<dbReference type="EMBL" id="KV427632">
    <property type="protein sequence ID" value="KZT05167.1"/>
    <property type="molecule type" value="Genomic_DNA"/>
</dbReference>
<keyword evidence="4" id="KW-0156">Chromatin regulator</keyword>
<feature type="region of interest" description="Disordered" evidence="6">
    <location>
        <begin position="789"/>
        <end position="963"/>
    </location>
</feature>
<feature type="compositionally biased region" description="Polar residues" evidence="6">
    <location>
        <begin position="807"/>
        <end position="824"/>
    </location>
</feature>
<feature type="compositionally biased region" description="Low complexity" evidence="6">
    <location>
        <begin position="871"/>
        <end position="884"/>
    </location>
</feature>
<evidence type="ECO:0000313" key="9">
    <source>
        <dbReference type="Proteomes" id="UP000076871"/>
    </source>
</evidence>
<feature type="region of interest" description="Disordered" evidence="6">
    <location>
        <begin position="975"/>
        <end position="1002"/>
    </location>
</feature>
<dbReference type="Gene3D" id="2.170.270.10">
    <property type="entry name" value="SET domain"/>
    <property type="match status" value="1"/>
</dbReference>
<feature type="compositionally biased region" description="Basic and acidic residues" evidence="6">
    <location>
        <begin position="1248"/>
        <end position="1261"/>
    </location>
</feature>
<feature type="region of interest" description="Disordered" evidence="6">
    <location>
        <begin position="460"/>
        <end position="508"/>
    </location>
</feature>
<feature type="compositionally biased region" description="Low complexity" evidence="6">
    <location>
        <begin position="1262"/>
        <end position="1281"/>
    </location>
</feature>
<keyword evidence="9" id="KW-1185">Reference proteome</keyword>
<dbReference type="Pfam" id="PF20826">
    <property type="entry name" value="PHD_5"/>
    <property type="match status" value="1"/>
</dbReference>
<feature type="compositionally biased region" description="Basic and acidic residues" evidence="6">
    <location>
        <begin position="793"/>
        <end position="806"/>
    </location>
</feature>
<feature type="region of interest" description="Disordered" evidence="6">
    <location>
        <begin position="695"/>
        <end position="724"/>
    </location>
</feature>
<evidence type="ECO:0000256" key="3">
    <source>
        <dbReference type="ARBA" id="ARBA00022833"/>
    </source>
</evidence>
<dbReference type="SMART" id="SM00249">
    <property type="entry name" value="PHD"/>
    <property type="match status" value="1"/>
</dbReference>